<protein>
    <submittedName>
        <fullName evidence="1">Uncharacterized protein</fullName>
    </submittedName>
</protein>
<dbReference type="Proteomes" id="UP000198287">
    <property type="component" value="Unassembled WGS sequence"/>
</dbReference>
<proteinExistence type="predicted"/>
<organism evidence="1 2">
    <name type="scientific">Folsomia candida</name>
    <name type="common">Springtail</name>
    <dbReference type="NCBI Taxonomy" id="158441"/>
    <lineage>
        <taxon>Eukaryota</taxon>
        <taxon>Metazoa</taxon>
        <taxon>Ecdysozoa</taxon>
        <taxon>Arthropoda</taxon>
        <taxon>Hexapoda</taxon>
        <taxon>Collembola</taxon>
        <taxon>Entomobryomorpha</taxon>
        <taxon>Isotomoidea</taxon>
        <taxon>Isotomidae</taxon>
        <taxon>Proisotominae</taxon>
        <taxon>Folsomia</taxon>
    </lineage>
</organism>
<reference evidence="1 2" key="1">
    <citation type="submission" date="2015-12" db="EMBL/GenBank/DDBJ databases">
        <title>The genome of Folsomia candida.</title>
        <authorList>
            <person name="Faddeeva A."/>
            <person name="Derks M.F."/>
            <person name="Anvar Y."/>
            <person name="Smit S."/>
            <person name="Van Straalen N."/>
            <person name="Roelofs D."/>
        </authorList>
    </citation>
    <scope>NUCLEOTIDE SEQUENCE [LARGE SCALE GENOMIC DNA]</scope>
    <source>
        <strain evidence="1 2">VU population</strain>
        <tissue evidence="1">Whole body</tissue>
    </source>
</reference>
<comment type="caution">
    <text evidence="1">The sequence shown here is derived from an EMBL/GenBank/DDBJ whole genome shotgun (WGS) entry which is preliminary data.</text>
</comment>
<evidence type="ECO:0000313" key="2">
    <source>
        <dbReference type="Proteomes" id="UP000198287"/>
    </source>
</evidence>
<name>A0A226D843_FOLCA</name>
<sequence length="134" mass="15324">MQCEEGEVPTTTTAVLLLLSSSPTYLLTTELFLQMLPRPEWLSGFGLFYLKLFHSTTSSPSLFDPPTDPIPRRIQYYFRESAQEIGVHYGKEKHIEFKEPNHSYLFHFDPLFIRVVVLLTAATTRTRPSVSAGK</sequence>
<evidence type="ECO:0000313" key="1">
    <source>
        <dbReference type="EMBL" id="OXA40426.1"/>
    </source>
</evidence>
<accession>A0A226D843</accession>
<dbReference type="EMBL" id="LNIX01000033">
    <property type="protein sequence ID" value="OXA40426.1"/>
    <property type="molecule type" value="Genomic_DNA"/>
</dbReference>
<dbReference type="AlphaFoldDB" id="A0A226D843"/>
<keyword evidence="2" id="KW-1185">Reference proteome</keyword>
<gene>
    <name evidence="1" type="ORF">Fcan01_24632</name>
</gene>